<dbReference type="GO" id="GO:0005886">
    <property type="term" value="C:plasma membrane"/>
    <property type="evidence" value="ECO:0007669"/>
    <property type="project" value="TreeGrafter"/>
</dbReference>
<evidence type="ECO:0000313" key="7">
    <source>
        <dbReference type="EMBL" id="KAK6166569.1"/>
    </source>
</evidence>
<comment type="subcellular location">
    <subcellularLocation>
        <location evidence="1 6">Membrane</location>
        <topology evidence="1 6">Multi-pass membrane protein</topology>
    </subcellularLocation>
</comment>
<feature type="transmembrane region" description="Helical" evidence="6">
    <location>
        <begin position="108"/>
        <end position="130"/>
    </location>
</feature>
<feature type="transmembrane region" description="Helical" evidence="6">
    <location>
        <begin position="21"/>
        <end position="41"/>
    </location>
</feature>
<name>A0AAN8GG89_PATCE</name>
<evidence type="ECO:0000256" key="6">
    <source>
        <dbReference type="RuleBase" id="RU361218"/>
    </source>
</evidence>
<accession>A0AAN8GG89</accession>
<evidence type="ECO:0000256" key="3">
    <source>
        <dbReference type="ARBA" id="ARBA00022692"/>
    </source>
</evidence>
<organism evidence="7 8">
    <name type="scientific">Patella caerulea</name>
    <name type="common">Rayed Mediterranean limpet</name>
    <dbReference type="NCBI Taxonomy" id="87958"/>
    <lineage>
        <taxon>Eukaryota</taxon>
        <taxon>Metazoa</taxon>
        <taxon>Spiralia</taxon>
        <taxon>Lophotrochozoa</taxon>
        <taxon>Mollusca</taxon>
        <taxon>Gastropoda</taxon>
        <taxon>Patellogastropoda</taxon>
        <taxon>Patelloidea</taxon>
        <taxon>Patellidae</taxon>
        <taxon>Patella</taxon>
    </lineage>
</organism>
<keyword evidence="4 6" id="KW-1133">Transmembrane helix</keyword>
<evidence type="ECO:0000256" key="2">
    <source>
        <dbReference type="ARBA" id="ARBA00006840"/>
    </source>
</evidence>
<comment type="similarity">
    <text evidence="2 6">Belongs to the tetraspanin (TM4SF) family.</text>
</comment>
<evidence type="ECO:0000256" key="5">
    <source>
        <dbReference type="ARBA" id="ARBA00023136"/>
    </source>
</evidence>
<proteinExistence type="inferred from homology"/>
<dbReference type="InterPro" id="IPR008952">
    <property type="entry name" value="Tetraspanin_EC2_sf"/>
</dbReference>
<dbReference type="PANTHER" id="PTHR19282">
    <property type="entry name" value="TETRASPANIN"/>
    <property type="match status" value="1"/>
</dbReference>
<keyword evidence="3 6" id="KW-0812">Transmembrane</keyword>
<evidence type="ECO:0000313" key="8">
    <source>
        <dbReference type="Proteomes" id="UP001347796"/>
    </source>
</evidence>
<dbReference type="AlphaFoldDB" id="A0AAN8GG89"/>
<dbReference type="Gene3D" id="1.10.1450.10">
    <property type="entry name" value="Tetraspanin"/>
    <property type="match status" value="1"/>
</dbReference>
<gene>
    <name evidence="7" type="ORF">SNE40_023226</name>
</gene>
<protein>
    <recommendedName>
        <fullName evidence="6">Tetraspanin</fullName>
    </recommendedName>
</protein>
<dbReference type="Proteomes" id="UP001347796">
    <property type="component" value="Unassembled WGS sequence"/>
</dbReference>
<keyword evidence="5 6" id="KW-0472">Membrane</keyword>
<dbReference type="InterPro" id="IPR000301">
    <property type="entry name" value="Tetraspanin_animals"/>
</dbReference>
<dbReference type="PIRSF" id="PIRSF002419">
    <property type="entry name" value="Tetraspanin"/>
    <property type="match status" value="1"/>
</dbReference>
<dbReference type="Pfam" id="PF00335">
    <property type="entry name" value="Tetraspanin"/>
    <property type="match status" value="1"/>
</dbReference>
<sequence length="288" mass="31212">MGSDDDCLSVTGRVILGILNTLVMVIGFILLVFGILAAAYIPAINFLLESSSGQYAALTLTEGTGFPVENLADLIKAAAYALIIFGVFFFVIGLLGLIGGCCKVNCALIPYVVLMILLILAQIAFLIIVFSQRDVLDGSVKQPLLDMTMKYKQYDAKDSDTVTMNFLMVSLKCCGVNDYTDFKKIKDGGSWNNNATGVPLETPLFCCVVIPTTPKPSETTCATTAEFKDKDKNNSNRGCYDALWSSVDEEQPLVIGICSAIIILQVILVVFAIYIVCRNAKNDSADFQ</sequence>
<dbReference type="PANTHER" id="PTHR19282:SF551">
    <property type="entry name" value="RE08073P-RELATED"/>
    <property type="match status" value="1"/>
</dbReference>
<feature type="transmembrane region" description="Helical" evidence="6">
    <location>
        <begin position="253"/>
        <end position="277"/>
    </location>
</feature>
<reference evidence="7 8" key="1">
    <citation type="submission" date="2024-01" db="EMBL/GenBank/DDBJ databases">
        <title>The genome of the rayed Mediterranean limpet Patella caerulea (Linnaeus, 1758).</title>
        <authorList>
            <person name="Anh-Thu Weber A."/>
            <person name="Halstead-Nussloch G."/>
        </authorList>
    </citation>
    <scope>NUCLEOTIDE SEQUENCE [LARGE SCALE GENOMIC DNA]</scope>
    <source>
        <strain evidence="7">AATW-2023a</strain>
        <tissue evidence="7">Whole specimen</tissue>
    </source>
</reference>
<dbReference type="InterPro" id="IPR018499">
    <property type="entry name" value="Tetraspanin/Peripherin"/>
</dbReference>
<dbReference type="SUPFAM" id="SSF48652">
    <property type="entry name" value="Tetraspanin"/>
    <property type="match status" value="1"/>
</dbReference>
<feature type="transmembrane region" description="Helical" evidence="6">
    <location>
        <begin position="77"/>
        <end position="101"/>
    </location>
</feature>
<comment type="caution">
    <text evidence="7">The sequence shown here is derived from an EMBL/GenBank/DDBJ whole genome shotgun (WGS) entry which is preliminary data.</text>
</comment>
<keyword evidence="8" id="KW-1185">Reference proteome</keyword>
<evidence type="ECO:0000256" key="4">
    <source>
        <dbReference type="ARBA" id="ARBA00022989"/>
    </source>
</evidence>
<dbReference type="EMBL" id="JAZGQO010000021">
    <property type="protein sequence ID" value="KAK6166569.1"/>
    <property type="molecule type" value="Genomic_DNA"/>
</dbReference>
<evidence type="ECO:0000256" key="1">
    <source>
        <dbReference type="ARBA" id="ARBA00004141"/>
    </source>
</evidence>